<sequence length="623" mass="66981">MRAFLPSSFRALLTAVLLAGCGSTDPVGPTTEEVLRVCDGVSCTAGYCTSEAGVAVCRCGPVDQELQSVCEVDEVGDFDLSPYAEPPELTVPSGPGTGRLHRYDSDLFTFQAVAGRAYRFTCTPEGFLRCDVSLSTPDRGQGHEALVTYTGTSTVFTYQARDAGLHTVRLSAWPTGSSDARGTYQYTLVEVADVEGEPAGHAPTVSTDGTPFTGHLDFRDDVDGFTFAASAGHVYRARCTGQGLEPILELPDAERRWGFRRDTEGWTAVVKLDAGLHLLLVSAPTAAGTSDYRCAIEDLGPDDHGGTWALATQVPAPDPERQLTGVLETTADVDFFAFSARAGHAYELRCDSDDAGFCAFSYIDDASRVTPPRPIVVTEDKVLRVRVSAHGVVVSGDRIHGPYTLTLVDLGADQGTSVADAVPLAVGVSVPVLFAPFRDVDYFRVDVAPGRIYRAAFDPPVPGSFGVFRPSAPDQNLLRYDRGSQVFFKSAQAESLVVSVSGYEGAFFLRVDDVGSDDHADTREAATAVPAPTLRAEGQVDTVSDEDWFALELQPRAHALRIAQSGSFMSYSLFESDGVTPVPPDPFTGDVRPRAAGRHYLRVSSNSPYFDARGTYVWELHPR</sequence>
<protein>
    <recommendedName>
        <fullName evidence="4">Ig-like domain-containing protein</fullName>
    </recommendedName>
</protein>
<feature type="signal peptide" evidence="1">
    <location>
        <begin position="1"/>
        <end position="19"/>
    </location>
</feature>
<dbReference type="AlphaFoldDB" id="A0A3A8PSW7"/>
<proteinExistence type="predicted"/>
<evidence type="ECO:0008006" key="4">
    <source>
        <dbReference type="Google" id="ProtNLM"/>
    </source>
</evidence>
<evidence type="ECO:0000313" key="3">
    <source>
        <dbReference type="Proteomes" id="UP000272888"/>
    </source>
</evidence>
<keyword evidence="1" id="KW-0732">Signal</keyword>
<dbReference type="EMBL" id="RAWB01000167">
    <property type="protein sequence ID" value="RKH57991.1"/>
    <property type="molecule type" value="Genomic_DNA"/>
</dbReference>
<gene>
    <name evidence="2" type="ORF">D7V93_17500</name>
</gene>
<name>A0A3A8PSW7_9BACT</name>
<evidence type="ECO:0000256" key="1">
    <source>
        <dbReference type="SAM" id="SignalP"/>
    </source>
</evidence>
<evidence type="ECO:0000313" key="2">
    <source>
        <dbReference type="EMBL" id="RKH57991.1"/>
    </source>
</evidence>
<organism evidence="2 3">
    <name type="scientific">Corallococcus llansteffanensis</name>
    <dbReference type="NCBI Taxonomy" id="2316731"/>
    <lineage>
        <taxon>Bacteria</taxon>
        <taxon>Pseudomonadati</taxon>
        <taxon>Myxococcota</taxon>
        <taxon>Myxococcia</taxon>
        <taxon>Myxococcales</taxon>
        <taxon>Cystobacterineae</taxon>
        <taxon>Myxococcaceae</taxon>
        <taxon>Corallococcus</taxon>
    </lineage>
</organism>
<dbReference type="Proteomes" id="UP000272888">
    <property type="component" value="Unassembled WGS sequence"/>
</dbReference>
<comment type="caution">
    <text evidence="2">The sequence shown here is derived from an EMBL/GenBank/DDBJ whole genome shotgun (WGS) entry which is preliminary data.</text>
</comment>
<keyword evidence="3" id="KW-1185">Reference proteome</keyword>
<dbReference type="PROSITE" id="PS51257">
    <property type="entry name" value="PROKAR_LIPOPROTEIN"/>
    <property type="match status" value="1"/>
</dbReference>
<reference evidence="3" key="1">
    <citation type="submission" date="2018-09" db="EMBL/GenBank/DDBJ databases">
        <authorList>
            <person name="Livingstone P.G."/>
            <person name="Whitworth D.E."/>
        </authorList>
    </citation>
    <scope>NUCLEOTIDE SEQUENCE [LARGE SCALE GENOMIC DNA]</scope>
    <source>
        <strain evidence="3">CA051B</strain>
    </source>
</reference>
<dbReference type="Gene3D" id="2.60.120.380">
    <property type="match status" value="1"/>
</dbReference>
<feature type="chain" id="PRO_5017304743" description="Ig-like domain-containing protein" evidence="1">
    <location>
        <begin position="20"/>
        <end position="623"/>
    </location>
</feature>
<dbReference type="RefSeq" id="WP_120644489.1">
    <property type="nucleotide sequence ID" value="NZ_RAWB01000167.1"/>
</dbReference>
<accession>A0A3A8PSW7</accession>